<dbReference type="SUPFAM" id="SSF46689">
    <property type="entry name" value="Homeodomain-like"/>
    <property type="match status" value="1"/>
</dbReference>
<dbReference type="PRINTS" id="PR00455">
    <property type="entry name" value="HTHTETR"/>
</dbReference>
<dbReference type="Proteomes" id="UP001055955">
    <property type="component" value="Chromosome"/>
</dbReference>
<sequence>MKDTKQCIIDEGTHLIQTRGYHAFSFQDISNKVGIKTASIHYHFPTKTDLAVAVVVSQKETTEKHLHNITSNGALTEREKIKLLCQSILATTYLSEEKMCLAGMLAIDILTLEPPVAQAVQNLIGSIEATLAKLISNGAKTNEFRRDIDAQSTATALMATIEGTLMLTRLFKDENRFTDAMDVIISRLL</sequence>
<keyword evidence="1" id="KW-0805">Transcription regulation</keyword>
<dbReference type="InterPro" id="IPR001647">
    <property type="entry name" value="HTH_TetR"/>
</dbReference>
<dbReference type="PANTHER" id="PTHR47506">
    <property type="entry name" value="TRANSCRIPTIONAL REGULATORY PROTEIN"/>
    <property type="match status" value="1"/>
</dbReference>
<dbReference type="InterPro" id="IPR011075">
    <property type="entry name" value="TetR_C"/>
</dbReference>
<reference evidence="6 7" key="1">
    <citation type="journal article" date="2022" name="Nat. Microbiol.">
        <title>The microbiome of a bacterivorous marine choanoflagellate contains a resource-demanding obligate bacterial associate.</title>
        <authorList>
            <person name="Needham D.M."/>
            <person name="Poirier C."/>
            <person name="Bachy C."/>
            <person name="George E.E."/>
            <person name="Wilken S."/>
            <person name="Yung C.C.M."/>
            <person name="Limardo A.J."/>
            <person name="Morando M."/>
            <person name="Sudek L."/>
            <person name="Malmstrom R.R."/>
            <person name="Keeling P.J."/>
            <person name="Santoro A.E."/>
            <person name="Worden A.Z."/>
        </authorList>
    </citation>
    <scope>NUCLEOTIDE SEQUENCE [LARGE SCALE GENOMIC DNA]</scope>
    <source>
        <strain evidence="6 7">Comchoano-1</strain>
    </source>
</reference>
<keyword evidence="3" id="KW-0804">Transcription</keyword>
<dbReference type="SUPFAM" id="SSF48498">
    <property type="entry name" value="Tetracyclin repressor-like, C-terminal domain"/>
    <property type="match status" value="1"/>
</dbReference>
<dbReference type="InterPro" id="IPR009057">
    <property type="entry name" value="Homeodomain-like_sf"/>
</dbReference>
<dbReference type="Gene3D" id="1.10.357.10">
    <property type="entry name" value="Tetracycline Repressor, domain 2"/>
    <property type="match status" value="1"/>
</dbReference>
<dbReference type="PROSITE" id="PS50977">
    <property type="entry name" value="HTH_TETR_2"/>
    <property type="match status" value="1"/>
</dbReference>
<evidence type="ECO:0000313" key="6">
    <source>
        <dbReference type="EMBL" id="UTC24717.1"/>
    </source>
</evidence>
<name>A0ABY5DLU8_9GAMM</name>
<evidence type="ECO:0000256" key="4">
    <source>
        <dbReference type="PROSITE-ProRule" id="PRU00335"/>
    </source>
</evidence>
<feature type="DNA-binding region" description="H-T-H motif" evidence="4">
    <location>
        <begin position="25"/>
        <end position="44"/>
    </location>
</feature>
<dbReference type="Pfam" id="PF00440">
    <property type="entry name" value="TetR_N"/>
    <property type="match status" value="1"/>
</dbReference>
<evidence type="ECO:0000256" key="3">
    <source>
        <dbReference type="ARBA" id="ARBA00023163"/>
    </source>
</evidence>
<dbReference type="Pfam" id="PF16925">
    <property type="entry name" value="TetR_C_13"/>
    <property type="match status" value="1"/>
</dbReference>
<gene>
    <name evidence="6" type="ORF">MMH89_00880</name>
</gene>
<accession>A0ABY5DLU8</accession>
<keyword evidence="2 4" id="KW-0238">DNA-binding</keyword>
<evidence type="ECO:0000313" key="7">
    <source>
        <dbReference type="Proteomes" id="UP001055955"/>
    </source>
</evidence>
<keyword evidence="7" id="KW-1185">Reference proteome</keyword>
<protein>
    <submittedName>
        <fullName evidence="6">TetR/AcrR family transcriptional regulator</fullName>
    </submittedName>
</protein>
<evidence type="ECO:0000256" key="1">
    <source>
        <dbReference type="ARBA" id="ARBA00023015"/>
    </source>
</evidence>
<dbReference type="RefSeq" id="WP_258568503.1">
    <property type="nucleotide sequence ID" value="NZ_CP092900.1"/>
</dbReference>
<evidence type="ECO:0000256" key="2">
    <source>
        <dbReference type="ARBA" id="ARBA00023125"/>
    </source>
</evidence>
<dbReference type="PANTHER" id="PTHR47506:SF3">
    <property type="entry name" value="HTH-TYPE TRANSCRIPTIONAL REGULATOR LMRA"/>
    <property type="match status" value="1"/>
</dbReference>
<feature type="domain" description="HTH tetR-type" evidence="5">
    <location>
        <begin position="2"/>
        <end position="62"/>
    </location>
</feature>
<organism evidence="6 7">
    <name type="scientific">Candidatus Comchoanobacter bicostacola</name>
    <dbReference type="NCBI Taxonomy" id="2919598"/>
    <lineage>
        <taxon>Bacteria</taxon>
        <taxon>Pseudomonadati</taxon>
        <taxon>Pseudomonadota</taxon>
        <taxon>Gammaproteobacteria</taxon>
        <taxon>Candidatus Comchoanobacterales</taxon>
        <taxon>Candidatus Comchoanobacteraceae</taxon>
        <taxon>Candidatus Comchoanobacter</taxon>
    </lineage>
</organism>
<evidence type="ECO:0000259" key="5">
    <source>
        <dbReference type="PROSITE" id="PS50977"/>
    </source>
</evidence>
<dbReference type="EMBL" id="CP092900">
    <property type="protein sequence ID" value="UTC24717.1"/>
    <property type="molecule type" value="Genomic_DNA"/>
</dbReference>
<proteinExistence type="predicted"/>
<dbReference type="InterPro" id="IPR036271">
    <property type="entry name" value="Tet_transcr_reg_TetR-rel_C_sf"/>
</dbReference>